<comment type="catalytic activity">
    <reaction evidence="14 16">
        <text>NAD(+) + NADPH + H(+)(in) = NADH + NADP(+) + H(+)(out)</text>
        <dbReference type="Rhea" id="RHEA:47992"/>
        <dbReference type="ChEBI" id="CHEBI:15378"/>
        <dbReference type="ChEBI" id="CHEBI:57540"/>
        <dbReference type="ChEBI" id="CHEBI:57783"/>
        <dbReference type="ChEBI" id="CHEBI:57945"/>
        <dbReference type="ChEBI" id="CHEBI:58349"/>
        <dbReference type="EC" id="7.1.1.1"/>
    </reaction>
</comment>
<evidence type="ECO:0000259" key="18">
    <source>
        <dbReference type="Pfam" id="PF02233"/>
    </source>
</evidence>
<feature type="transmembrane region" description="Helical" evidence="17">
    <location>
        <begin position="87"/>
        <end position="108"/>
    </location>
</feature>
<dbReference type="Proteomes" id="UP000631034">
    <property type="component" value="Unassembled WGS sequence"/>
</dbReference>
<evidence type="ECO:0000256" key="8">
    <source>
        <dbReference type="ARBA" id="ARBA00022692"/>
    </source>
</evidence>
<comment type="similarity">
    <text evidence="3 16">Belongs to the PNT beta subunit family.</text>
</comment>
<dbReference type="Gene3D" id="3.40.50.1220">
    <property type="entry name" value="TPP-binding domain"/>
    <property type="match status" value="1"/>
</dbReference>
<feature type="transmembrane region" description="Helical" evidence="17">
    <location>
        <begin position="57"/>
        <end position="75"/>
    </location>
</feature>
<keyword evidence="7 16" id="KW-0997">Cell inner membrane</keyword>
<proteinExistence type="inferred from homology"/>
<dbReference type="InterPro" id="IPR012136">
    <property type="entry name" value="NADH_DH_b"/>
</dbReference>
<evidence type="ECO:0000256" key="11">
    <source>
        <dbReference type="ARBA" id="ARBA00022989"/>
    </source>
</evidence>
<dbReference type="GO" id="GO:0008750">
    <property type="term" value="F:proton-translocating NAD(P)+ transhydrogenase activity"/>
    <property type="evidence" value="ECO:0007669"/>
    <property type="project" value="UniProtKB-EC"/>
</dbReference>
<comment type="function">
    <text evidence="1 16">The transhydrogenation between NADH and NADP is coupled to respiration and ATP hydrolysis and functions as a proton pump across the membrane.</text>
</comment>
<dbReference type="GO" id="GO:0005886">
    <property type="term" value="C:plasma membrane"/>
    <property type="evidence" value="ECO:0007669"/>
    <property type="project" value="UniProtKB-SubCell"/>
</dbReference>
<name>A0A8J6YVJ1_9PROT</name>
<sequence>MITGFTMAAYIVAATLFILALRGLSHPETARRGNMFGMLGMAIAIVTTLASPVVESFIWIFIAVAAGGYIGAMIARKVVMTALPQLVAAFHSLVGMAAVLVATTALLNPEAQGIGSVGSIKMSSLIEMSLGLAIGAITFSGSVIAFGKLQGLISGKPLVFAGQHRLNAWLGIAMLALIILFAASESHTLFYILMVVAFALGFLLILPIGGADMPVVISMLNSYSGWAAAGIGFTLGNPLLVVAGALVGSSGAILSYIMCKGMNRSIFNVILGGFGGETAGPAGGAGGDRSVKSGSAEDAAFIMKNASKVIIVPGYGMAVAQAQHALREMADVLKAEGVDVSYAIHPVAGRMPGHMNVLLAEANVPYDEVFELEEINNEFAQADVAYVIGANDVTNPAAKTDPSSPIYGMPILDVEKAKTVLFVKRSMASGYAGVDNELFFRDNTMMLFGDAKKMTEEIVQAMN</sequence>
<gene>
    <name evidence="19" type="ORF">IHV25_05925</name>
</gene>
<evidence type="ECO:0000256" key="9">
    <source>
        <dbReference type="ARBA" id="ARBA00022857"/>
    </source>
</evidence>
<evidence type="ECO:0000256" key="2">
    <source>
        <dbReference type="ARBA" id="ARBA00004429"/>
    </source>
</evidence>
<evidence type="ECO:0000256" key="10">
    <source>
        <dbReference type="ARBA" id="ARBA00022967"/>
    </source>
</evidence>
<evidence type="ECO:0000256" key="14">
    <source>
        <dbReference type="ARBA" id="ARBA00048202"/>
    </source>
</evidence>
<feature type="transmembrane region" description="Helical" evidence="17">
    <location>
        <begin position="166"/>
        <end position="183"/>
    </location>
</feature>
<dbReference type="AlphaFoldDB" id="A0A8J6YVJ1"/>
<dbReference type="InterPro" id="IPR034300">
    <property type="entry name" value="PNTB-like"/>
</dbReference>
<evidence type="ECO:0000256" key="13">
    <source>
        <dbReference type="ARBA" id="ARBA00023136"/>
    </source>
</evidence>
<feature type="transmembrane region" description="Helical" evidence="17">
    <location>
        <begin position="6"/>
        <end position="24"/>
    </location>
</feature>
<evidence type="ECO:0000256" key="16">
    <source>
        <dbReference type="PIRNR" id="PIRNR000204"/>
    </source>
</evidence>
<evidence type="ECO:0000256" key="17">
    <source>
        <dbReference type="SAM" id="Phobius"/>
    </source>
</evidence>
<organism evidence="19 20">
    <name type="scientific">Phaeovibrio sulfidiphilus</name>
    <dbReference type="NCBI Taxonomy" id="1220600"/>
    <lineage>
        <taxon>Bacteria</taxon>
        <taxon>Pseudomonadati</taxon>
        <taxon>Pseudomonadota</taxon>
        <taxon>Alphaproteobacteria</taxon>
        <taxon>Rhodospirillales</taxon>
        <taxon>Rhodospirillaceae</taxon>
        <taxon>Phaeovibrio</taxon>
    </lineage>
</organism>
<keyword evidence="6 16" id="KW-1003">Cell membrane</keyword>
<dbReference type="PANTHER" id="PTHR44758:SF1">
    <property type="entry name" value="NAD(P) TRANSHYDROGENASE SUBUNIT BETA"/>
    <property type="match status" value="1"/>
</dbReference>
<dbReference type="PIRSF" id="PIRSF000204">
    <property type="entry name" value="PNTB"/>
    <property type="match status" value="1"/>
</dbReference>
<keyword evidence="8 17" id="KW-0812">Transmembrane</keyword>
<dbReference type="SUPFAM" id="SSF52467">
    <property type="entry name" value="DHS-like NAD/FAD-binding domain"/>
    <property type="match status" value="1"/>
</dbReference>
<dbReference type="FunFam" id="3.40.50.1220:FF:000002">
    <property type="entry name" value="NAD(P) transhydrogenase subunit beta"/>
    <property type="match status" value="1"/>
</dbReference>
<evidence type="ECO:0000256" key="12">
    <source>
        <dbReference type="ARBA" id="ARBA00023027"/>
    </source>
</evidence>
<keyword evidence="12 16" id="KW-0520">NAD</keyword>
<keyword evidence="20" id="KW-1185">Reference proteome</keyword>
<comment type="subcellular location">
    <subcellularLocation>
        <location evidence="2">Cell inner membrane</location>
        <topology evidence="2">Multi-pass membrane protein</topology>
    </subcellularLocation>
</comment>
<feature type="transmembrane region" description="Helical" evidence="17">
    <location>
        <begin position="128"/>
        <end position="146"/>
    </location>
</feature>
<feature type="transmembrane region" description="Helical" evidence="17">
    <location>
        <begin position="33"/>
        <end position="51"/>
    </location>
</feature>
<protein>
    <recommendedName>
        <fullName evidence="5 16">NAD(P) transhydrogenase subunit beta</fullName>
        <ecNumber evidence="4 16">7.1.1.1</ecNumber>
    </recommendedName>
    <alternativeName>
        <fullName evidence="16">Nicotinamide nucleotide transhydrogenase subunit beta</fullName>
    </alternativeName>
</protein>
<reference evidence="19" key="1">
    <citation type="submission" date="2020-10" db="EMBL/GenBank/DDBJ databases">
        <title>Genome sequence of the unusual species of purple photosynthetic bacteria, Phaeovibrio sulfidiphilus DSM 23193, type strain.</title>
        <authorList>
            <person name="Kyndt J.A."/>
            <person name="Meyer T.E."/>
        </authorList>
    </citation>
    <scope>NUCLEOTIDE SEQUENCE</scope>
    <source>
        <strain evidence="19">DSM 23193</strain>
    </source>
</reference>
<dbReference type="EC" id="7.1.1.1" evidence="4 16"/>
<comment type="subunit">
    <text evidence="15">Complex of an alpha and a beta chain; in Rhodospirillum, the alpha chain seems to be made of two subunits.</text>
</comment>
<dbReference type="EMBL" id="JACZHT010000003">
    <property type="protein sequence ID" value="MBE1237184.1"/>
    <property type="molecule type" value="Genomic_DNA"/>
</dbReference>
<comment type="caution">
    <text evidence="19">The sequence shown here is derived from an EMBL/GenBank/DDBJ whole genome shotgun (WGS) entry which is preliminary data.</text>
</comment>
<evidence type="ECO:0000256" key="15">
    <source>
        <dbReference type="ARBA" id="ARBA00066047"/>
    </source>
</evidence>
<accession>A0A8J6YVJ1</accession>
<dbReference type="PANTHER" id="PTHR44758">
    <property type="entry name" value="NAD(P) TRANSHYDROGENASE SUBUNIT BETA"/>
    <property type="match status" value="1"/>
</dbReference>
<evidence type="ECO:0000313" key="19">
    <source>
        <dbReference type="EMBL" id="MBE1237184.1"/>
    </source>
</evidence>
<evidence type="ECO:0000256" key="3">
    <source>
        <dbReference type="ARBA" id="ARBA00007919"/>
    </source>
</evidence>
<dbReference type="InterPro" id="IPR029035">
    <property type="entry name" value="DHS-like_NAD/FAD-binding_dom"/>
</dbReference>
<feature type="domain" description="NADP transhydrogenase beta-like" evidence="18">
    <location>
        <begin position="8"/>
        <end position="460"/>
    </location>
</feature>
<keyword evidence="9 16" id="KW-0521">NADP</keyword>
<evidence type="ECO:0000256" key="7">
    <source>
        <dbReference type="ARBA" id="ARBA00022519"/>
    </source>
</evidence>
<feature type="transmembrane region" description="Helical" evidence="17">
    <location>
        <begin position="189"/>
        <end position="208"/>
    </location>
</feature>
<evidence type="ECO:0000256" key="4">
    <source>
        <dbReference type="ARBA" id="ARBA00012943"/>
    </source>
</evidence>
<keyword evidence="13 16" id="KW-0472">Membrane</keyword>
<evidence type="ECO:0000256" key="6">
    <source>
        <dbReference type="ARBA" id="ARBA00022475"/>
    </source>
</evidence>
<dbReference type="RefSeq" id="WP_192534184.1">
    <property type="nucleotide sequence ID" value="NZ_JACZHT010000003.1"/>
</dbReference>
<evidence type="ECO:0000256" key="1">
    <source>
        <dbReference type="ARBA" id="ARBA00003943"/>
    </source>
</evidence>
<evidence type="ECO:0000313" key="20">
    <source>
        <dbReference type="Proteomes" id="UP000631034"/>
    </source>
</evidence>
<dbReference type="Pfam" id="PF02233">
    <property type="entry name" value="PNTB"/>
    <property type="match status" value="1"/>
</dbReference>
<keyword evidence="11 17" id="KW-1133">Transmembrane helix</keyword>
<evidence type="ECO:0000256" key="5">
    <source>
        <dbReference type="ARBA" id="ARBA00014581"/>
    </source>
</evidence>
<keyword evidence="10 16" id="KW-1278">Translocase</keyword>
<dbReference type="GO" id="GO:0050661">
    <property type="term" value="F:NADP binding"/>
    <property type="evidence" value="ECO:0007669"/>
    <property type="project" value="InterPro"/>
</dbReference>